<dbReference type="RefSeq" id="WP_254324874.1">
    <property type="nucleotide sequence ID" value="NZ_CP073115.1"/>
</dbReference>
<protein>
    <submittedName>
        <fullName evidence="3">RHS repeat protein</fullName>
    </submittedName>
</protein>
<evidence type="ECO:0000313" key="3">
    <source>
        <dbReference type="EMBL" id="UTG70718.1"/>
    </source>
</evidence>
<evidence type="ECO:0000313" key="4">
    <source>
        <dbReference type="Proteomes" id="UP001057296"/>
    </source>
</evidence>
<dbReference type="InterPro" id="IPR050708">
    <property type="entry name" value="T6SS_VgrG/RHS"/>
</dbReference>
<sequence length="381" mass="44166">MLKDSHLEGGEILSTHYRYDKLNRLIQTHNAHSELRFSYEHNRLVKEQLIHLDSPIASGTSRSQSKDVAAQITEHRYDVLGNRIQTILPTGEILNRLYYGSGHLHHVNLDGTTLTDIERDALHRPVERSIGKLNTQFQLDPLGRLKQQIAQSNGHNKADPAVLIGRSYQYDTIGNLIRTDDQTNGNRDYTYDALGRIIQSADEHYRYDPAHNLTDGSRISGNRLTQYKGINYSYDPLGNLIEKQHNNGEIQHYRYNADNQLTEAEIHRPGQNAVLYRYRYDPMGRRIAKVHPDGSEIQYLWDGSRLLQEYRKDRTYTYVYTEDRNYEPLAQIITYNGSDKAREILYYHNDQIGIPREMTDEEGKIVCRQVGLKNNTEAIHE</sequence>
<feature type="domain" description="Teneurin-like YD-shell" evidence="2">
    <location>
        <begin position="133"/>
        <end position="368"/>
    </location>
</feature>
<evidence type="ECO:0000256" key="1">
    <source>
        <dbReference type="ARBA" id="ARBA00022737"/>
    </source>
</evidence>
<gene>
    <name evidence="3" type="ORF">KCG54_05310</name>
</gene>
<dbReference type="AlphaFoldDB" id="A0A9X9HVV0"/>
<dbReference type="InterPro" id="IPR056823">
    <property type="entry name" value="TEN-like_YD-shell"/>
</dbReference>
<dbReference type="Pfam" id="PF25023">
    <property type="entry name" value="TEN_YD-shell"/>
    <property type="match status" value="1"/>
</dbReference>
<dbReference type="Proteomes" id="UP001057296">
    <property type="component" value="Chromosome"/>
</dbReference>
<dbReference type="Gene3D" id="2.180.10.10">
    <property type="entry name" value="RHS repeat-associated core"/>
    <property type="match status" value="1"/>
</dbReference>
<organism evidence="3 4">
    <name type="scientific">Neisseria subflava</name>
    <dbReference type="NCBI Taxonomy" id="28449"/>
    <lineage>
        <taxon>Bacteria</taxon>
        <taxon>Pseudomonadati</taxon>
        <taxon>Pseudomonadota</taxon>
        <taxon>Betaproteobacteria</taxon>
        <taxon>Neisseriales</taxon>
        <taxon>Neisseriaceae</taxon>
        <taxon>Neisseria</taxon>
    </lineage>
</organism>
<dbReference type="InterPro" id="IPR006530">
    <property type="entry name" value="YD"/>
</dbReference>
<dbReference type="EMBL" id="CP073115">
    <property type="protein sequence ID" value="UTG70718.1"/>
    <property type="molecule type" value="Genomic_DNA"/>
</dbReference>
<proteinExistence type="predicted"/>
<dbReference type="PANTHER" id="PTHR32305:SF15">
    <property type="entry name" value="PROTEIN RHSA-RELATED"/>
    <property type="match status" value="1"/>
</dbReference>
<dbReference type="NCBIfam" id="TIGR01643">
    <property type="entry name" value="YD_repeat_2x"/>
    <property type="match status" value="3"/>
</dbReference>
<reference evidence="3" key="1">
    <citation type="submission" date="2021-04" db="EMBL/GenBank/DDBJ databases">
        <title>Characterizing Neisseria spp. as novel respiratory pathobionts in bronchiectasis.</title>
        <authorList>
            <person name="Li L."/>
            <person name="Mac Aogain M."/>
            <person name="Xu T."/>
            <person name="Jaggi T.K."/>
            <person name="Chan L.Y."/>
            <person name="Keir H.R."/>
            <person name="Dicker A.J."/>
            <person name="Qu J."/>
            <person name="Liu Y."/>
            <person name="Chen H.S."/>
            <person name="Koh M.S."/>
            <person name="Ong T.H."/>
            <person name="Lim A.Y.H."/>
            <person name="Abisheganaden J."/>
            <person name="Low T.B."/>
            <person name="Oliver B.G."/>
            <person name="Tan N.S."/>
            <person name="Fang M."/>
            <person name="Chalmers J.D."/>
            <person name="Chotirmall S.H."/>
        </authorList>
    </citation>
    <scope>NUCLEOTIDE SEQUENCE</scope>
    <source>
        <strain evidence="3">TT0077</strain>
    </source>
</reference>
<name>A0A9X9HVV0_NEISU</name>
<keyword evidence="1" id="KW-0677">Repeat</keyword>
<dbReference type="PANTHER" id="PTHR32305">
    <property type="match status" value="1"/>
</dbReference>
<evidence type="ECO:0000259" key="2">
    <source>
        <dbReference type="Pfam" id="PF25023"/>
    </source>
</evidence>
<accession>A0A9X9HVV0</accession>